<evidence type="ECO:0000313" key="2">
    <source>
        <dbReference type="EMBL" id="MFC3877290.1"/>
    </source>
</evidence>
<accession>A0ABV8AJV7</accession>
<sequence>MVNKISVVIPCYNMGHYIGETLDSVLNYSTKYDIEVLIINDGSDDGTTEALLKKLDNPIIRVIHQENKGLSNARNTGINLAQSEFIILLDADNKISEGYFNKGLSILKNNENIGLVFGNVQYFGDDDHYHKPGEFSIVRLLRKNYIDACILLRKSAFNSVGGYDENMLIGFEDWDLNIRIFFKGWKIYYVDELCFHYRIKKVSMLTKANEKRQEIINYMFSKPKLRDAMELRKIILNSDSTTAELKSITQRKMMKLAMRVERMLKSFKS</sequence>
<name>A0ABV8AJV7_9FLAO</name>
<dbReference type="Proteomes" id="UP001595812">
    <property type="component" value="Unassembled WGS sequence"/>
</dbReference>
<evidence type="ECO:0000259" key="1">
    <source>
        <dbReference type="Pfam" id="PF00535"/>
    </source>
</evidence>
<dbReference type="InterPro" id="IPR029044">
    <property type="entry name" value="Nucleotide-diphossugar_trans"/>
</dbReference>
<dbReference type="InterPro" id="IPR001173">
    <property type="entry name" value="Glyco_trans_2-like"/>
</dbReference>
<gene>
    <name evidence="2" type="ORF">ACFOSX_08610</name>
</gene>
<dbReference type="EMBL" id="JBHSAT010000004">
    <property type="protein sequence ID" value="MFC3877290.1"/>
    <property type="molecule type" value="Genomic_DNA"/>
</dbReference>
<dbReference type="RefSeq" id="WP_386099291.1">
    <property type="nucleotide sequence ID" value="NZ_JBHSAT010000004.1"/>
</dbReference>
<dbReference type="PANTHER" id="PTHR43685">
    <property type="entry name" value="GLYCOSYLTRANSFERASE"/>
    <property type="match status" value="1"/>
</dbReference>
<dbReference type="SUPFAM" id="SSF53448">
    <property type="entry name" value="Nucleotide-diphospho-sugar transferases"/>
    <property type="match status" value="1"/>
</dbReference>
<dbReference type="Pfam" id="PF00535">
    <property type="entry name" value="Glycos_transf_2"/>
    <property type="match status" value="1"/>
</dbReference>
<dbReference type="InterPro" id="IPR050834">
    <property type="entry name" value="Glycosyltransf_2"/>
</dbReference>
<evidence type="ECO:0000313" key="3">
    <source>
        <dbReference type="Proteomes" id="UP001595812"/>
    </source>
</evidence>
<keyword evidence="3" id="KW-1185">Reference proteome</keyword>
<dbReference type="Gene3D" id="3.90.550.10">
    <property type="entry name" value="Spore Coat Polysaccharide Biosynthesis Protein SpsA, Chain A"/>
    <property type="match status" value="1"/>
</dbReference>
<feature type="domain" description="Glycosyltransferase 2-like" evidence="1">
    <location>
        <begin position="6"/>
        <end position="142"/>
    </location>
</feature>
<dbReference type="PANTHER" id="PTHR43685:SF2">
    <property type="entry name" value="GLYCOSYLTRANSFERASE 2-LIKE DOMAIN-CONTAINING PROTEIN"/>
    <property type="match status" value="1"/>
</dbReference>
<protein>
    <submittedName>
        <fullName evidence="2">Glycosyltransferase family 2 protein</fullName>
    </submittedName>
</protein>
<organism evidence="2 3">
    <name type="scientific">Winogradskyella maritima</name>
    <dbReference type="NCBI Taxonomy" id="1517766"/>
    <lineage>
        <taxon>Bacteria</taxon>
        <taxon>Pseudomonadati</taxon>
        <taxon>Bacteroidota</taxon>
        <taxon>Flavobacteriia</taxon>
        <taxon>Flavobacteriales</taxon>
        <taxon>Flavobacteriaceae</taxon>
        <taxon>Winogradskyella</taxon>
    </lineage>
</organism>
<reference evidence="3" key="1">
    <citation type="journal article" date="2019" name="Int. J. Syst. Evol. Microbiol.">
        <title>The Global Catalogue of Microorganisms (GCM) 10K type strain sequencing project: providing services to taxonomists for standard genome sequencing and annotation.</title>
        <authorList>
            <consortium name="The Broad Institute Genomics Platform"/>
            <consortium name="The Broad Institute Genome Sequencing Center for Infectious Disease"/>
            <person name="Wu L."/>
            <person name="Ma J."/>
        </authorList>
    </citation>
    <scope>NUCLEOTIDE SEQUENCE [LARGE SCALE GENOMIC DNA]</scope>
    <source>
        <strain evidence="3">CECT 8979</strain>
    </source>
</reference>
<proteinExistence type="predicted"/>
<dbReference type="CDD" id="cd00761">
    <property type="entry name" value="Glyco_tranf_GTA_type"/>
    <property type="match status" value="1"/>
</dbReference>
<comment type="caution">
    <text evidence="2">The sequence shown here is derived from an EMBL/GenBank/DDBJ whole genome shotgun (WGS) entry which is preliminary data.</text>
</comment>